<dbReference type="PROSITE" id="PS51918">
    <property type="entry name" value="RADICAL_SAM"/>
    <property type="match status" value="1"/>
</dbReference>
<reference evidence="6 7" key="1">
    <citation type="submission" date="2017-06" db="EMBL/GenBank/DDBJ databases">
        <authorList>
            <consortium name="Pathogen Informatics"/>
        </authorList>
    </citation>
    <scope>NUCLEOTIDE SEQUENCE [LARGE SCALE GENOMIC DNA]</scope>
    <source>
        <strain evidence="6 7">NCTC10570</strain>
    </source>
</reference>
<dbReference type="GO" id="GO:0005737">
    <property type="term" value="C:cytoplasm"/>
    <property type="evidence" value="ECO:0007669"/>
    <property type="project" value="TreeGrafter"/>
</dbReference>
<dbReference type="InterPro" id="IPR006638">
    <property type="entry name" value="Elp3/MiaA/NifB-like_rSAM"/>
</dbReference>
<dbReference type="InterPro" id="IPR013785">
    <property type="entry name" value="Aldolase_TIM"/>
</dbReference>
<evidence type="ECO:0000313" key="7">
    <source>
        <dbReference type="Proteomes" id="UP000215383"/>
    </source>
</evidence>
<name>A0A239TD06_9FIRM</name>
<protein>
    <submittedName>
        <fullName evidence="6">Oxygen-independent coproporphyrinogen-III oxidase</fullName>
        <ecNumber evidence="6">1.3.98.3</ecNumber>
    </submittedName>
</protein>
<dbReference type="GO" id="GO:0051989">
    <property type="term" value="F:coproporphyrinogen dehydrogenase activity"/>
    <property type="evidence" value="ECO:0007669"/>
    <property type="project" value="UniProtKB-EC"/>
</dbReference>
<dbReference type="Proteomes" id="UP000215383">
    <property type="component" value="Chromosome 1"/>
</dbReference>
<evidence type="ECO:0000256" key="4">
    <source>
        <dbReference type="ARBA" id="ARBA00023014"/>
    </source>
</evidence>
<sequence length="477" mass="54580">MSKTVQDILNELPPDKYRELLGVKSANPLNEAFEKRRPDHPSAGGSMILPPLHQKTWQNQMNAQGSVQHKKAAYIHIPFCEKLCIYCGFFQNFSNEDRETMYVDRLIKQLEMAKEYRYVQESLIHSVFFGGGTPSTLSPYNADRLLKAVNECLPLANDCEITMEARVHDLVDEKLQTWFARGVNRISVGVQSFDTQIRQCLGRVDPKEVVIENLQRAASYNQAVIIVDLIYGLPYQTVEKFVDDLKIIDDLPIDGMDLYQLNVFEKSLLKKSLDTGKLPPVATSAEQAEYLKTAAEFLEEANYKRLSVCHWAKSNRERSLYNTLAKTDADVIPFGSGAGGFVGDISVYMQRDLKKYMDSIDKGKVPIMFMLRAPELASLYKDIQDQTESCGVNLTKLAKKYNKELMQLETVLDIWTEHGLFTKKGHMYRMTIAGQYWQKNITQSLIEITKKFLNAKTSINEWLTEKTMNTFKKKIEN</sequence>
<evidence type="ECO:0000259" key="5">
    <source>
        <dbReference type="PROSITE" id="PS51918"/>
    </source>
</evidence>
<dbReference type="EC" id="1.3.98.3" evidence="6"/>
<dbReference type="PANTHER" id="PTHR13932">
    <property type="entry name" value="COPROPORPHYRINIGEN III OXIDASE"/>
    <property type="match status" value="1"/>
</dbReference>
<dbReference type="InterPro" id="IPR007197">
    <property type="entry name" value="rSAM"/>
</dbReference>
<keyword evidence="4" id="KW-0411">Iron-sulfur</keyword>
<keyword evidence="3" id="KW-0408">Iron</keyword>
<keyword evidence="2" id="KW-0479">Metal-binding</keyword>
<dbReference type="GeneID" id="78506474"/>
<dbReference type="InterPro" id="IPR034505">
    <property type="entry name" value="Coproporphyrinogen-III_oxidase"/>
</dbReference>
<organism evidence="6 7">
    <name type="scientific">Megamonas hypermegale</name>
    <dbReference type="NCBI Taxonomy" id="158847"/>
    <lineage>
        <taxon>Bacteria</taxon>
        <taxon>Bacillati</taxon>
        <taxon>Bacillota</taxon>
        <taxon>Negativicutes</taxon>
        <taxon>Selenomonadales</taxon>
        <taxon>Selenomonadaceae</taxon>
        <taxon>Megamonas</taxon>
    </lineage>
</organism>
<dbReference type="GO" id="GO:0046872">
    <property type="term" value="F:metal ion binding"/>
    <property type="evidence" value="ECO:0007669"/>
    <property type="project" value="UniProtKB-KW"/>
</dbReference>
<dbReference type="CDD" id="cd01335">
    <property type="entry name" value="Radical_SAM"/>
    <property type="match status" value="1"/>
</dbReference>
<dbReference type="Pfam" id="PF04055">
    <property type="entry name" value="Radical_SAM"/>
    <property type="match status" value="1"/>
</dbReference>
<evidence type="ECO:0000256" key="3">
    <source>
        <dbReference type="ARBA" id="ARBA00023004"/>
    </source>
</evidence>
<dbReference type="SMART" id="SM00729">
    <property type="entry name" value="Elp3"/>
    <property type="match status" value="1"/>
</dbReference>
<dbReference type="InterPro" id="IPR058240">
    <property type="entry name" value="rSAM_sf"/>
</dbReference>
<evidence type="ECO:0000256" key="1">
    <source>
        <dbReference type="ARBA" id="ARBA00022691"/>
    </source>
</evidence>
<keyword evidence="7" id="KW-1185">Reference proteome</keyword>
<evidence type="ECO:0000256" key="2">
    <source>
        <dbReference type="ARBA" id="ARBA00022723"/>
    </source>
</evidence>
<keyword evidence="1" id="KW-0949">S-adenosyl-L-methionine</keyword>
<accession>A0A239TD06</accession>
<dbReference type="Gene3D" id="3.20.20.70">
    <property type="entry name" value="Aldolase class I"/>
    <property type="match status" value="1"/>
</dbReference>
<dbReference type="SFLD" id="SFLDF00311">
    <property type="entry name" value="heme_degradation_proteins_(Hut"/>
    <property type="match status" value="1"/>
</dbReference>
<dbReference type="GO" id="GO:0006779">
    <property type="term" value="P:porphyrin-containing compound biosynthetic process"/>
    <property type="evidence" value="ECO:0007669"/>
    <property type="project" value="TreeGrafter"/>
</dbReference>
<keyword evidence="6" id="KW-0560">Oxidoreductase</keyword>
<feature type="domain" description="Radical SAM core" evidence="5">
    <location>
        <begin position="65"/>
        <end position="304"/>
    </location>
</feature>
<dbReference type="SUPFAM" id="SSF102114">
    <property type="entry name" value="Radical SAM enzymes"/>
    <property type="match status" value="1"/>
</dbReference>
<dbReference type="GO" id="GO:0051539">
    <property type="term" value="F:4 iron, 4 sulfur cluster binding"/>
    <property type="evidence" value="ECO:0007669"/>
    <property type="project" value="TreeGrafter"/>
</dbReference>
<dbReference type="InterPro" id="IPR026332">
    <property type="entry name" value="HutW"/>
</dbReference>
<dbReference type="PANTHER" id="PTHR13932:SF9">
    <property type="entry name" value="COPROPORPHYRINOGEN III OXIDASE"/>
    <property type="match status" value="1"/>
</dbReference>
<dbReference type="RefSeq" id="WP_051177546.1">
    <property type="nucleotide sequence ID" value="NZ_LT906446.1"/>
</dbReference>
<dbReference type="NCBIfam" id="TIGR04107">
    <property type="entry name" value="rSAM_HutW"/>
    <property type="match status" value="1"/>
</dbReference>
<dbReference type="EMBL" id="LT906446">
    <property type="protein sequence ID" value="SNU95591.1"/>
    <property type="molecule type" value="Genomic_DNA"/>
</dbReference>
<dbReference type="SFLD" id="SFLDG01065">
    <property type="entry name" value="anaerobic_coproporphyrinogen-I"/>
    <property type="match status" value="1"/>
</dbReference>
<gene>
    <name evidence="6" type="primary">hemN_2</name>
    <name evidence="6" type="ORF">SAMEA4364220_00441</name>
</gene>
<dbReference type="SFLD" id="SFLDS00029">
    <property type="entry name" value="Radical_SAM"/>
    <property type="match status" value="1"/>
</dbReference>
<dbReference type="eggNOG" id="COG0635">
    <property type="taxonomic scope" value="Bacteria"/>
</dbReference>
<proteinExistence type="predicted"/>
<dbReference type="AlphaFoldDB" id="A0A239TD06"/>
<evidence type="ECO:0000313" key="6">
    <source>
        <dbReference type="EMBL" id="SNU95591.1"/>
    </source>
</evidence>